<evidence type="ECO:0000256" key="1">
    <source>
        <dbReference type="SAM" id="Phobius"/>
    </source>
</evidence>
<keyword evidence="1" id="KW-1133">Transmembrane helix</keyword>
<name>A0A927CY27_9BACI</name>
<gene>
    <name evidence="2" type="ORF">IEO70_15950</name>
</gene>
<protein>
    <submittedName>
        <fullName evidence="2">Uncharacterized protein</fullName>
    </submittedName>
</protein>
<keyword evidence="1" id="KW-0812">Transmembrane</keyword>
<evidence type="ECO:0000313" key="2">
    <source>
        <dbReference type="EMBL" id="MBD3109833.1"/>
    </source>
</evidence>
<evidence type="ECO:0000313" key="3">
    <source>
        <dbReference type="Proteomes" id="UP000602076"/>
    </source>
</evidence>
<sequence length="168" mass="19580">MNKKQRLIAAAIIICIFVVFQYFKLKPYYFEQSFSDVGKAPLEDMDSVDSYDLSDSTSTGESSESFHYNESGKQELITLLKQITVLKVQGEQIPEIVPQHSVIFSHPIYASKNFWFDIGKDIKTGKEYIRYFERNGEDSYYYIKNENIHILDELDKISENESFINDDL</sequence>
<dbReference type="Proteomes" id="UP000602076">
    <property type="component" value="Unassembled WGS sequence"/>
</dbReference>
<accession>A0A927CY27</accession>
<proteinExistence type="predicted"/>
<dbReference type="AlphaFoldDB" id="A0A927CY27"/>
<dbReference type="RefSeq" id="WP_190999365.1">
    <property type="nucleotide sequence ID" value="NZ_JACXSI010000045.1"/>
</dbReference>
<dbReference type="EMBL" id="JACXSI010000045">
    <property type="protein sequence ID" value="MBD3109833.1"/>
    <property type="molecule type" value="Genomic_DNA"/>
</dbReference>
<keyword evidence="1" id="KW-0472">Membrane</keyword>
<reference evidence="2" key="1">
    <citation type="submission" date="2020-09" db="EMBL/GenBank/DDBJ databases">
        <title>Bacillus faecalis sp. nov., a moderately halophilic bacterium isolated from cow faeces.</title>
        <authorList>
            <person name="Jiang L."/>
            <person name="Lee J."/>
        </authorList>
    </citation>
    <scope>NUCLEOTIDE SEQUENCE</scope>
    <source>
        <strain evidence="2">AGMB 02131</strain>
    </source>
</reference>
<feature type="transmembrane region" description="Helical" evidence="1">
    <location>
        <begin position="7"/>
        <end position="23"/>
    </location>
</feature>
<keyword evidence="3" id="KW-1185">Reference proteome</keyword>
<organism evidence="2 3">
    <name type="scientific">Peribacillus faecalis</name>
    <dbReference type="NCBI Taxonomy" id="2772559"/>
    <lineage>
        <taxon>Bacteria</taxon>
        <taxon>Bacillati</taxon>
        <taxon>Bacillota</taxon>
        <taxon>Bacilli</taxon>
        <taxon>Bacillales</taxon>
        <taxon>Bacillaceae</taxon>
        <taxon>Peribacillus</taxon>
    </lineage>
</organism>
<comment type="caution">
    <text evidence="2">The sequence shown here is derived from an EMBL/GenBank/DDBJ whole genome shotgun (WGS) entry which is preliminary data.</text>
</comment>